<dbReference type="InterPro" id="IPR044811">
    <property type="entry name" value="DME/ROS1"/>
</dbReference>
<comment type="caution">
    <text evidence="11">The sequence shown here is derived from an EMBL/GenBank/DDBJ whole genome shotgun (WGS) entry which is preliminary data.</text>
</comment>
<evidence type="ECO:0000259" key="10">
    <source>
        <dbReference type="SMART" id="SM00478"/>
    </source>
</evidence>
<dbReference type="SUPFAM" id="SSF48150">
    <property type="entry name" value="DNA-glycosylase"/>
    <property type="match status" value="1"/>
</dbReference>
<dbReference type="GO" id="GO:0051536">
    <property type="term" value="F:iron-sulfur cluster binding"/>
    <property type="evidence" value="ECO:0007669"/>
    <property type="project" value="UniProtKB-KW"/>
</dbReference>
<dbReference type="GO" id="GO:0046872">
    <property type="term" value="F:metal ion binding"/>
    <property type="evidence" value="ECO:0007669"/>
    <property type="project" value="UniProtKB-KW"/>
</dbReference>
<feature type="compositionally biased region" description="Basic and acidic residues" evidence="9">
    <location>
        <begin position="39"/>
        <end position="52"/>
    </location>
</feature>
<dbReference type="GO" id="GO:0005634">
    <property type="term" value="C:nucleus"/>
    <property type="evidence" value="ECO:0007669"/>
    <property type="project" value="UniProtKB-SubCell"/>
</dbReference>
<name>A0AAV9C372_ACOCL</name>
<reference evidence="11" key="2">
    <citation type="submission" date="2023-06" db="EMBL/GenBank/DDBJ databases">
        <authorList>
            <person name="Ma L."/>
            <person name="Liu K.-W."/>
            <person name="Li Z."/>
            <person name="Hsiao Y.-Y."/>
            <person name="Qi Y."/>
            <person name="Fu T."/>
            <person name="Tang G."/>
            <person name="Zhang D."/>
            <person name="Sun W.-H."/>
            <person name="Liu D.-K."/>
            <person name="Li Y."/>
            <person name="Chen G.-Z."/>
            <person name="Liu X.-D."/>
            <person name="Liao X.-Y."/>
            <person name="Jiang Y.-T."/>
            <person name="Yu X."/>
            <person name="Hao Y."/>
            <person name="Huang J."/>
            <person name="Zhao X.-W."/>
            <person name="Ke S."/>
            <person name="Chen Y.-Y."/>
            <person name="Wu W.-L."/>
            <person name="Hsu J.-L."/>
            <person name="Lin Y.-F."/>
            <person name="Huang M.-D."/>
            <person name="Li C.-Y."/>
            <person name="Huang L."/>
            <person name="Wang Z.-W."/>
            <person name="Zhao X."/>
            <person name="Zhong W.-Y."/>
            <person name="Peng D.-H."/>
            <person name="Ahmad S."/>
            <person name="Lan S."/>
            <person name="Zhang J.-S."/>
            <person name="Tsai W.-C."/>
            <person name="Van De Peer Y."/>
            <person name="Liu Z.-J."/>
        </authorList>
    </citation>
    <scope>NUCLEOTIDE SEQUENCE</scope>
    <source>
        <strain evidence="11">CP</strain>
        <tissue evidence="11">Leaves</tissue>
    </source>
</reference>
<dbReference type="InterPro" id="IPR023170">
    <property type="entry name" value="HhH_base_excis_C"/>
</dbReference>
<dbReference type="GO" id="GO:0035514">
    <property type="term" value="F:DNA demethylase activity"/>
    <property type="evidence" value="ECO:0007669"/>
    <property type="project" value="InterPro"/>
</dbReference>
<evidence type="ECO:0000256" key="2">
    <source>
        <dbReference type="ARBA" id="ARBA00004123"/>
    </source>
</evidence>
<feature type="compositionally biased region" description="Polar residues" evidence="9">
    <location>
        <begin position="29"/>
        <end position="38"/>
    </location>
</feature>
<accession>A0AAV9C372</accession>
<dbReference type="InterPro" id="IPR003265">
    <property type="entry name" value="HhH-GPD_domain"/>
</dbReference>
<dbReference type="InterPro" id="IPR028925">
    <property type="entry name" value="RRM_DME"/>
</dbReference>
<comment type="similarity">
    <text evidence="3">Belongs to the DNA glycosylase family. DEMETER subfamily.</text>
</comment>
<comment type="subcellular location">
    <subcellularLocation>
        <location evidence="2">Nucleus</location>
    </subcellularLocation>
</comment>
<evidence type="ECO:0000256" key="9">
    <source>
        <dbReference type="SAM" id="MobiDB-lite"/>
    </source>
</evidence>
<dbReference type="PANTHER" id="PTHR46213">
    <property type="entry name" value="TRANSCRIPTIONAL ACTIVATOR DEMETER"/>
    <property type="match status" value="1"/>
</dbReference>
<evidence type="ECO:0000256" key="5">
    <source>
        <dbReference type="ARBA" id="ARBA00023004"/>
    </source>
</evidence>
<dbReference type="InterPro" id="IPR011257">
    <property type="entry name" value="DNA_glycosylase"/>
</dbReference>
<protein>
    <submittedName>
        <fullName evidence="11">Protein ROS1</fullName>
    </submittedName>
</protein>
<dbReference type="PANTHER" id="PTHR46213:SF13">
    <property type="entry name" value="DEMETER-LIKE PROTEIN 2-RELATED"/>
    <property type="match status" value="1"/>
</dbReference>
<dbReference type="CDD" id="cd00056">
    <property type="entry name" value="ENDO3c"/>
    <property type="match status" value="1"/>
</dbReference>
<proteinExistence type="inferred from homology"/>
<dbReference type="AlphaFoldDB" id="A0AAV9C372"/>
<evidence type="ECO:0000313" key="11">
    <source>
        <dbReference type="EMBL" id="KAK1282769.1"/>
    </source>
</evidence>
<reference evidence="11" key="1">
    <citation type="journal article" date="2023" name="Nat. Commun.">
        <title>Diploid and tetraploid genomes of Acorus and the evolution of monocots.</title>
        <authorList>
            <person name="Ma L."/>
            <person name="Liu K.W."/>
            <person name="Li Z."/>
            <person name="Hsiao Y.Y."/>
            <person name="Qi Y."/>
            <person name="Fu T."/>
            <person name="Tang G.D."/>
            <person name="Zhang D."/>
            <person name="Sun W.H."/>
            <person name="Liu D.K."/>
            <person name="Li Y."/>
            <person name="Chen G.Z."/>
            <person name="Liu X.D."/>
            <person name="Liao X.Y."/>
            <person name="Jiang Y.T."/>
            <person name="Yu X."/>
            <person name="Hao Y."/>
            <person name="Huang J."/>
            <person name="Zhao X.W."/>
            <person name="Ke S."/>
            <person name="Chen Y.Y."/>
            <person name="Wu W.L."/>
            <person name="Hsu J.L."/>
            <person name="Lin Y.F."/>
            <person name="Huang M.D."/>
            <person name="Li C.Y."/>
            <person name="Huang L."/>
            <person name="Wang Z.W."/>
            <person name="Zhao X."/>
            <person name="Zhong W.Y."/>
            <person name="Peng D.H."/>
            <person name="Ahmad S."/>
            <person name="Lan S."/>
            <person name="Zhang J.S."/>
            <person name="Tsai W.C."/>
            <person name="Van de Peer Y."/>
            <person name="Liu Z.J."/>
        </authorList>
    </citation>
    <scope>NUCLEOTIDE SEQUENCE</scope>
    <source>
        <strain evidence="11">CP</strain>
    </source>
</reference>
<evidence type="ECO:0000256" key="1">
    <source>
        <dbReference type="ARBA" id="ARBA00001966"/>
    </source>
</evidence>
<evidence type="ECO:0000313" key="12">
    <source>
        <dbReference type="Proteomes" id="UP001180020"/>
    </source>
</evidence>
<comment type="cofactor">
    <cofactor evidence="1">
        <name>[4Fe-4S] cluster</name>
        <dbReference type="ChEBI" id="CHEBI:49883"/>
    </cofactor>
</comment>
<gene>
    <name evidence="11" type="primary">ROS1</name>
    <name evidence="11" type="ORF">QJS10_CPB22g00778</name>
</gene>
<sequence>MEKTPQQMHPRKRRKYTPKVICEKGKPLSQRTLKFKTTPNEKGKLPVRRSLDFDSNSPSWDDVDGGARDDAPSVIGRLGEEAVMTNNLNTTESHKKPMLVYQRRPRKDPMTFLGERLAEGMDEEKVRWEEEREAFRKKVESFIAKVQSVQGKRSFSPWKGSVVDSVVGAFLTQNVSDHLSSSAFMSLAARFPLPSQGMTDVRNTAIECNLTKSSRIIKNNEAKRYRKMHKEKPRRKSKGKKINDQIEKMTFDLDNFRKEICSSMEKERCRNTMDSLDWDAARNATVEEISNTIQIRGMNNRLAQRIKDFLNGLVRDHGSIDLEWLREVPPCKVKDYLSTIYGIGLKSVECVRLLTLHHHAFPVDTNVGRVCVRLGWVPLKPLPESLQLHLLEIARLALPGTEEIDPVNLIVPFSDDKKHRVILSQERPAVKKCEPIVEEPTTPEPECVEEVLINDIEDAFWMENGDESLPIINFQSILESKTMDLEKCDLSKALVCPTLEAASISMPKLKNVNRLRTEHCVYELPDSHQLLEGLDRREPDDPCPYLLAIWTTGKYLGCEFAESNQPLHSDDISHSGTCCNSRGEENSEVVKGTLLIPCRTAMRGSFPLNGSYFQVNEVFADHDSSQNPINVPRKLIWYLERRIVYFGTSIPTIFKGLRIEDIQRCFSKGPGFLEVVTNSWALPLPRSGLAQFVFQQKLRRLKDDLKSWNRDVFGLLAHRISQSEQEVLSPKA</sequence>
<organism evidence="11 12">
    <name type="scientific">Acorus calamus</name>
    <name type="common">Sweet flag</name>
    <dbReference type="NCBI Taxonomy" id="4465"/>
    <lineage>
        <taxon>Eukaryota</taxon>
        <taxon>Viridiplantae</taxon>
        <taxon>Streptophyta</taxon>
        <taxon>Embryophyta</taxon>
        <taxon>Tracheophyta</taxon>
        <taxon>Spermatophyta</taxon>
        <taxon>Magnoliopsida</taxon>
        <taxon>Liliopsida</taxon>
        <taxon>Acoraceae</taxon>
        <taxon>Acorus</taxon>
    </lineage>
</organism>
<keyword evidence="8" id="KW-0539">Nucleus</keyword>
<evidence type="ECO:0000256" key="7">
    <source>
        <dbReference type="ARBA" id="ARBA00023125"/>
    </source>
</evidence>
<dbReference type="EMBL" id="JAUJYO010000022">
    <property type="protein sequence ID" value="KAK1282769.1"/>
    <property type="molecule type" value="Genomic_DNA"/>
</dbReference>
<keyword evidence="5" id="KW-0408">Iron</keyword>
<dbReference type="Gene3D" id="1.10.340.30">
    <property type="entry name" value="Hypothetical protein, domain 2"/>
    <property type="match status" value="1"/>
</dbReference>
<dbReference type="Gene3D" id="1.10.1670.10">
    <property type="entry name" value="Helix-hairpin-Helix base-excision DNA repair enzymes (C-terminal)"/>
    <property type="match status" value="1"/>
</dbReference>
<keyword evidence="6" id="KW-0411">Iron-sulfur</keyword>
<dbReference type="Proteomes" id="UP001180020">
    <property type="component" value="Unassembled WGS sequence"/>
</dbReference>
<feature type="region of interest" description="Disordered" evidence="9">
    <location>
        <begin position="24"/>
        <end position="70"/>
    </location>
</feature>
<feature type="domain" description="HhH-GPD" evidence="10">
    <location>
        <begin position="171"/>
        <end position="398"/>
    </location>
</feature>
<evidence type="ECO:0000256" key="8">
    <source>
        <dbReference type="ARBA" id="ARBA00023242"/>
    </source>
</evidence>
<dbReference type="GO" id="GO:0006284">
    <property type="term" value="P:base-excision repair"/>
    <property type="evidence" value="ECO:0007669"/>
    <property type="project" value="InterPro"/>
</dbReference>
<keyword evidence="7" id="KW-0238">DNA-binding</keyword>
<evidence type="ECO:0000256" key="4">
    <source>
        <dbReference type="ARBA" id="ARBA00022723"/>
    </source>
</evidence>
<keyword evidence="12" id="KW-1185">Reference proteome</keyword>
<evidence type="ECO:0000256" key="6">
    <source>
        <dbReference type="ARBA" id="ARBA00023014"/>
    </source>
</evidence>
<evidence type="ECO:0000256" key="3">
    <source>
        <dbReference type="ARBA" id="ARBA00005646"/>
    </source>
</evidence>
<dbReference type="GO" id="GO:0141166">
    <property type="term" value="P:chromosomal 5-methylcytosine DNA demethylation pathway"/>
    <property type="evidence" value="ECO:0007669"/>
    <property type="project" value="InterPro"/>
</dbReference>
<dbReference type="GO" id="GO:0003677">
    <property type="term" value="F:DNA binding"/>
    <property type="evidence" value="ECO:0007669"/>
    <property type="project" value="UniProtKB-KW"/>
</dbReference>
<dbReference type="Pfam" id="PF15628">
    <property type="entry name" value="RRM_DME"/>
    <property type="match status" value="1"/>
</dbReference>
<dbReference type="SMART" id="SM00478">
    <property type="entry name" value="ENDO3c"/>
    <property type="match status" value="1"/>
</dbReference>
<keyword evidence="4" id="KW-0479">Metal-binding</keyword>
<dbReference type="GO" id="GO:0019104">
    <property type="term" value="F:DNA N-glycosylase activity"/>
    <property type="evidence" value="ECO:0007669"/>
    <property type="project" value="InterPro"/>
</dbReference>